<evidence type="ECO:0000313" key="2">
    <source>
        <dbReference type="EMBL" id="MBT9809557.1"/>
    </source>
</evidence>
<dbReference type="EMBL" id="WQPS01000007">
    <property type="protein sequence ID" value="MBT9809557.1"/>
    <property type="molecule type" value="Genomic_DNA"/>
</dbReference>
<evidence type="ECO:0000256" key="1">
    <source>
        <dbReference type="SAM" id="MobiDB-lite"/>
    </source>
</evidence>
<organism evidence="2 3">
    <name type="scientific">Enterocloster citroniae</name>
    <dbReference type="NCBI Taxonomy" id="358743"/>
    <lineage>
        <taxon>Bacteria</taxon>
        <taxon>Bacillati</taxon>
        <taxon>Bacillota</taxon>
        <taxon>Clostridia</taxon>
        <taxon>Lachnospirales</taxon>
        <taxon>Lachnospiraceae</taxon>
        <taxon>Enterocloster</taxon>
    </lineage>
</organism>
<name>A0AA41FDA8_9FIRM</name>
<protein>
    <submittedName>
        <fullName evidence="2">Uncharacterized protein</fullName>
    </submittedName>
</protein>
<sequence>MKKTSLAQKVKTAERRERDAKRRMYEKDKEMRRSNAIADGAMLWVAALASKLGPTVHIAAEEFEQAKGLTYLAKKNEDGSMDMKREGYEEGAAVDQG</sequence>
<accession>A0AA41FDA8</accession>
<dbReference type="Proteomes" id="UP000708338">
    <property type="component" value="Unassembled WGS sequence"/>
</dbReference>
<feature type="compositionally biased region" description="Basic and acidic residues" evidence="1">
    <location>
        <begin position="11"/>
        <end position="31"/>
    </location>
</feature>
<dbReference type="AlphaFoldDB" id="A0AA41FDA8"/>
<feature type="region of interest" description="Disordered" evidence="1">
    <location>
        <begin position="1"/>
        <end position="31"/>
    </location>
</feature>
<reference evidence="2" key="1">
    <citation type="journal article" date="2021" name="Gut Microbes">
        <title>A synthetic consortium of 100 gut commensals modulates the composition and function in a colon model of the microbiome of elderly subjects.</title>
        <authorList>
            <person name="Perez M."/>
            <person name="Ntemiri A."/>
            <person name="Tan H."/>
            <person name="Harris H.M.B."/>
            <person name="Roager H.M."/>
            <person name="Ribiere C."/>
            <person name="O'Toole P.W."/>
        </authorList>
    </citation>
    <scope>NUCLEOTIDE SEQUENCE</scope>
    <source>
        <strain evidence="2">MCC335</strain>
    </source>
</reference>
<evidence type="ECO:0000313" key="3">
    <source>
        <dbReference type="Proteomes" id="UP000708338"/>
    </source>
</evidence>
<gene>
    <name evidence="2" type="ORF">GPL26_07845</name>
</gene>
<comment type="caution">
    <text evidence="2">The sequence shown here is derived from an EMBL/GenBank/DDBJ whole genome shotgun (WGS) entry which is preliminary data.</text>
</comment>
<proteinExistence type="predicted"/>